<accession>A0A9W9FM11</accession>
<dbReference type="RefSeq" id="XP_056513226.1">
    <property type="nucleotide sequence ID" value="XM_056655199.1"/>
</dbReference>
<dbReference type="EMBL" id="JAPMSZ010000005">
    <property type="protein sequence ID" value="KAJ5102395.1"/>
    <property type="molecule type" value="Genomic_DNA"/>
</dbReference>
<keyword evidence="3" id="KW-1185">Reference proteome</keyword>
<feature type="region of interest" description="Disordered" evidence="1">
    <location>
        <begin position="531"/>
        <end position="568"/>
    </location>
</feature>
<dbReference type="OrthoDB" id="5371510at2759"/>
<reference evidence="2" key="2">
    <citation type="journal article" date="2023" name="IMA Fungus">
        <title>Comparative genomic study of the Penicillium genus elucidates a diverse pangenome and 15 lateral gene transfer events.</title>
        <authorList>
            <person name="Petersen C."/>
            <person name="Sorensen T."/>
            <person name="Nielsen M.R."/>
            <person name="Sondergaard T.E."/>
            <person name="Sorensen J.L."/>
            <person name="Fitzpatrick D.A."/>
            <person name="Frisvad J.C."/>
            <person name="Nielsen K.L."/>
        </authorList>
    </citation>
    <scope>NUCLEOTIDE SEQUENCE</scope>
    <source>
        <strain evidence="2">IBT 34128</strain>
    </source>
</reference>
<dbReference type="AlphaFoldDB" id="A0A9W9FM11"/>
<feature type="compositionally biased region" description="Basic and acidic residues" evidence="1">
    <location>
        <begin position="708"/>
        <end position="724"/>
    </location>
</feature>
<proteinExistence type="predicted"/>
<organism evidence="2 3">
    <name type="scientific">Penicillium alfredii</name>
    <dbReference type="NCBI Taxonomy" id="1506179"/>
    <lineage>
        <taxon>Eukaryota</taxon>
        <taxon>Fungi</taxon>
        <taxon>Dikarya</taxon>
        <taxon>Ascomycota</taxon>
        <taxon>Pezizomycotina</taxon>
        <taxon>Eurotiomycetes</taxon>
        <taxon>Eurotiomycetidae</taxon>
        <taxon>Eurotiales</taxon>
        <taxon>Aspergillaceae</taxon>
        <taxon>Penicillium</taxon>
    </lineage>
</organism>
<feature type="region of interest" description="Disordered" evidence="1">
    <location>
        <begin position="645"/>
        <end position="678"/>
    </location>
</feature>
<evidence type="ECO:0000313" key="2">
    <source>
        <dbReference type="EMBL" id="KAJ5102395.1"/>
    </source>
</evidence>
<evidence type="ECO:0000313" key="3">
    <source>
        <dbReference type="Proteomes" id="UP001141434"/>
    </source>
</evidence>
<feature type="region of interest" description="Disordered" evidence="1">
    <location>
        <begin position="702"/>
        <end position="726"/>
    </location>
</feature>
<feature type="region of interest" description="Disordered" evidence="1">
    <location>
        <begin position="740"/>
        <end position="760"/>
    </location>
</feature>
<feature type="compositionally biased region" description="Low complexity" evidence="1">
    <location>
        <begin position="552"/>
        <end position="566"/>
    </location>
</feature>
<feature type="region of interest" description="Disordered" evidence="1">
    <location>
        <begin position="145"/>
        <end position="165"/>
    </location>
</feature>
<sequence>MDLNPPSSEPLDEPRAPVKDMSSSPKTTLLPLLLLMDGADTLVYIDPAPTTSGGSNYLGLGRIIPHRVHSEKLLATGSASFQRLFLPRYQTRVQKQHAIIFLTEVSCPLPIRTWALQQSKWELPESCVGGEDELEEMESTSISPASFILPDNEGGPEDEAPEGQGEKFHQVKWSGLPVEYSASRHREGIEHILHVLEGLNPKLDTPCKLWTFFAVAKILDVATVPAVSDHILSWFYESHNARFIEIHPEVAYRVACGIKASALCRDAFVGLVGDEALLYLIRTANLTTVIPRAEATWSRIQDFLDDTEVQRIEYASKSFADYVVSRFLNLAGAEMAWLAQIPEFGKLTQHLHDYPEDNDMVLRLINTLKDRIRQRIYAALNDVRDTWRTENAIQSSGNACDPHYSNLKPMFDNRDILQRVIGRRFWFRMTTSNLDAKIFTLVDPNHNSLAEVGSPLLAFRGQENAKIRRNVPCSEIDRRVHDFNAYAILRANSNSNMRDAHLTSENRLWNLTINPRRPPPTSEVNRQALGSESMENRNVGASPSFGASPLETFPSNQTTSSTSPTPSNIPEVTFNLTAFYIDASWYINRQARKMVFPRERHSIHLDITDTLTGLTENEYRFLPLWAGGNDDGTGGVFTDHNIPAMETDGFSAPGPSFHTGSAASNDDSFSDINPSDSQSTVQRASHHATLSHASDVVSVDSMDLNSDTSHDHPHYQNTFEHPRGTDVVSMSSGLSIDENEEIDEQSDSASTAVIDSPTELTDILDEVDMESMDDDFEEL</sequence>
<feature type="compositionally biased region" description="Polar residues" evidence="1">
    <location>
        <begin position="658"/>
        <end position="678"/>
    </location>
</feature>
<dbReference type="GeneID" id="81394367"/>
<reference evidence="2" key="1">
    <citation type="submission" date="2022-11" db="EMBL/GenBank/DDBJ databases">
        <authorList>
            <person name="Petersen C."/>
        </authorList>
    </citation>
    <scope>NUCLEOTIDE SEQUENCE</scope>
    <source>
        <strain evidence="2">IBT 34128</strain>
    </source>
</reference>
<feature type="region of interest" description="Disordered" evidence="1">
    <location>
        <begin position="1"/>
        <end position="24"/>
    </location>
</feature>
<name>A0A9W9FM11_9EURO</name>
<comment type="caution">
    <text evidence="2">The sequence shown here is derived from an EMBL/GenBank/DDBJ whole genome shotgun (WGS) entry which is preliminary data.</text>
</comment>
<evidence type="ECO:0000256" key="1">
    <source>
        <dbReference type="SAM" id="MobiDB-lite"/>
    </source>
</evidence>
<dbReference type="Proteomes" id="UP001141434">
    <property type="component" value="Unassembled WGS sequence"/>
</dbReference>
<protein>
    <submittedName>
        <fullName evidence="2">Uncharacterized protein</fullName>
    </submittedName>
</protein>
<gene>
    <name evidence="2" type="ORF">NUU61_004617</name>
</gene>